<feature type="compositionally biased region" description="Acidic residues" evidence="1">
    <location>
        <begin position="72"/>
        <end position="81"/>
    </location>
</feature>
<proteinExistence type="predicted"/>
<feature type="region of interest" description="Disordered" evidence="1">
    <location>
        <begin position="1"/>
        <end position="148"/>
    </location>
</feature>
<feature type="compositionally biased region" description="Polar residues" evidence="1">
    <location>
        <begin position="106"/>
        <end position="119"/>
    </location>
</feature>
<dbReference type="AlphaFoldDB" id="A0A9W8MJB4"/>
<dbReference type="OrthoDB" id="10459398at2759"/>
<comment type="caution">
    <text evidence="2">The sequence shown here is derived from an EMBL/GenBank/DDBJ whole genome shotgun (WGS) entry which is preliminary data.</text>
</comment>
<feature type="non-terminal residue" evidence="2">
    <location>
        <position position="199"/>
    </location>
</feature>
<evidence type="ECO:0000313" key="2">
    <source>
        <dbReference type="EMBL" id="KAJ2930639.1"/>
    </source>
</evidence>
<protein>
    <submittedName>
        <fullName evidence="2">Uncharacterized protein</fullName>
    </submittedName>
</protein>
<organism evidence="2 3">
    <name type="scientific">Candolleomyces eurysporus</name>
    <dbReference type="NCBI Taxonomy" id="2828524"/>
    <lineage>
        <taxon>Eukaryota</taxon>
        <taxon>Fungi</taxon>
        <taxon>Dikarya</taxon>
        <taxon>Basidiomycota</taxon>
        <taxon>Agaricomycotina</taxon>
        <taxon>Agaricomycetes</taxon>
        <taxon>Agaricomycetidae</taxon>
        <taxon>Agaricales</taxon>
        <taxon>Agaricineae</taxon>
        <taxon>Psathyrellaceae</taxon>
        <taxon>Candolleomyces</taxon>
    </lineage>
</organism>
<sequence length="199" mass="22474">MSPMSLPPGVEAEPCASSVIVRRRPDENDDDKSSLVASSEYPSEILLSPSRVFRSARAMDHEGRHTPPPDLFESDAYDGEEPDRMQSSTKRSDPIPTGSRHRAAQRHTSNLSGLPSSSKGRGHRQRTKEPKTRGHRTRNQDDQDMKLDRKIQELRRFLVEADETRSAESRALMQELANAKEQLEETKHLAHWRGPTTAI</sequence>
<reference evidence="2" key="1">
    <citation type="submission" date="2022-06" db="EMBL/GenBank/DDBJ databases">
        <title>Genome Sequence of Candolleomyces eurysporus.</title>
        <authorList>
            <person name="Buettner E."/>
        </authorList>
    </citation>
    <scope>NUCLEOTIDE SEQUENCE</scope>
    <source>
        <strain evidence="2">VTCC 930004</strain>
    </source>
</reference>
<feature type="compositionally biased region" description="Basic and acidic residues" evidence="1">
    <location>
        <begin position="127"/>
        <end position="148"/>
    </location>
</feature>
<keyword evidence="3" id="KW-1185">Reference proteome</keyword>
<feature type="compositionally biased region" description="Basic and acidic residues" evidence="1">
    <location>
        <begin position="57"/>
        <end position="67"/>
    </location>
</feature>
<evidence type="ECO:0000256" key="1">
    <source>
        <dbReference type="SAM" id="MobiDB-lite"/>
    </source>
</evidence>
<dbReference type="EMBL" id="JANBPK010000827">
    <property type="protein sequence ID" value="KAJ2930639.1"/>
    <property type="molecule type" value="Genomic_DNA"/>
</dbReference>
<gene>
    <name evidence="2" type="ORF">H1R20_g6458</name>
</gene>
<dbReference type="Proteomes" id="UP001140091">
    <property type="component" value="Unassembled WGS sequence"/>
</dbReference>
<evidence type="ECO:0000313" key="3">
    <source>
        <dbReference type="Proteomes" id="UP001140091"/>
    </source>
</evidence>
<accession>A0A9W8MJB4</accession>
<name>A0A9W8MJB4_9AGAR</name>